<comment type="caution">
    <text evidence="2">The sequence shown here is derived from an EMBL/GenBank/DDBJ whole genome shotgun (WGS) entry which is preliminary data.</text>
</comment>
<reference evidence="2 3" key="1">
    <citation type="journal article" date="2023" name="Mol. Ecol. Resour.">
        <title>Chromosome-level genome assembly of a triploid poplar Populus alba 'Berolinensis'.</title>
        <authorList>
            <person name="Chen S."/>
            <person name="Yu Y."/>
            <person name="Wang X."/>
            <person name="Wang S."/>
            <person name="Zhang T."/>
            <person name="Zhou Y."/>
            <person name="He R."/>
            <person name="Meng N."/>
            <person name="Wang Y."/>
            <person name="Liu W."/>
            <person name="Liu Z."/>
            <person name="Liu J."/>
            <person name="Guo Q."/>
            <person name="Huang H."/>
            <person name="Sederoff R.R."/>
            <person name="Wang G."/>
            <person name="Qu G."/>
            <person name="Chen S."/>
        </authorList>
    </citation>
    <scope>NUCLEOTIDE SEQUENCE [LARGE SCALE GENOMIC DNA]</scope>
    <source>
        <strain evidence="2">SC-2020</strain>
    </source>
</reference>
<keyword evidence="1" id="KW-0472">Membrane</keyword>
<dbReference type="AlphaFoldDB" id="A0AAD6PQQ7"/>
<keyword evidence="1" id="KW-0812">Transmembrane</keyword>
<sequence length="109" mass="12375">MTAVLCYSHHCFYFSSVFSQDDGLFPVALEGLLLPFHSRETLGLSSFLFDSYQNFQLVFFVLLPGFIGILHDIFSSDKRSPMPSSFAASELSGSSTAFQRRRFYLDRIP</sequence>
<keyword evidence="1" id="KW-1133">Transmembrane helix</keyword>
<dbReference type="EMBL" id="JAQIZT010000018">
    <property type="protein sequence ID" value="KAJ6956829.1"/>
    <property type="molecule type" value="Genomic_DNA"/>
</dbReference>
<feature type="transmembrane region" description="Helical" evidence="1">
    <location>
        <begin position="55"/>
        <end position="74"/>
    </location>
</feature>
<dbReference type="Proteomes" id="UP001164929">
    <property type="component" value="Chromosome 18"/>
</dbReference>
<name>A0AAD6PQQ7_9ROSI</name>
<gene>
    <name evidence="2" type="ORF">NC653_038900</name>
</gene>
<organism evidence="2 3">
    <name type="scientific">Populus alba x Populus x berolinensis</name>
    <dbReference type="NCBI Taxonomy" id="444605"/>
    <lineage>
        <taxon>Eukaryota</taxon>
        <taxon>Viridiplantae</taxon>
        <taxon>Streptophyta</taxon>
        <taxon>Embryophyta</taxon>
        <taxon>Tracheophyta</taxon>
        <taxon>Spermatophyta</taxon>
        <taxon>Magnoliopsida</taxon>
        <taxon>eudicotyledons</taxon>
        <taxon>Gunneridae</taxon>
        <taxon>Pentapetalae</taxon>
        <taxon>rosids</taxon>
        <taxon>fabids</taxon>
        <taxon>Malpighiales</taxon>
        <taxon>Salicaceae</taxon>
        <taxon>Saliceae</taxon>
        <taxon>Populus</taxon>
    </lineage>
</organism>
<keyword evidence="3" id="KW-1185">Reference proteome</keyword>
<proteinExistence type="predicted"/>
<evidence type="ECO:0000313" key="2">
    <source>
        <dbReference type="EMBL" id="KAJ6956829.1"/>
    </source>
</evidence>
<evidence type="ECO:0000313" key="3">
    <source>
        <dbReference type="Proteomes" id="UP001164929"/>
    </source>
</evidence>
<protein>
    <submittedName>
        <fullName evidence="2">Uncharacterized protein</fullName>
    </submittedName>
</protein>
<accession>A0AAD6PQQ7</accession>
<evidence type="ECO:0000256" key="1">
    <source>
        <dbReference type="SAM" id="Phobius"/>
    </source>
</evidence>